<gene>
    <name evidence="2" type="ORF">SAMN05444851_2397</name>
</gene>
<dbReference type="EMBL" id="FOJB01000001">
    <property type="protein sequence ID" value="SEW24253.1"/>
    <property type="molecule type" value="Genomic_DNA"/>
</dbReference>
<dbReference type="InterPro" id="IPR036388">
    <property type="entry name" value="WH-like_DNA-bd_sf"/>
</dbReference>
<evidence type="ECO:0000259" key="1">
    <source>
        <dbReference type="Pfam" id="PF07848"/>
    </source>
</evidence>
<dbReference type="Proteomes" id="UP000199650">
    <property type="component" value="Unassembled WGS sequence"/>
</dbReference>
<evidence type="ECO:0000313" key="2">
    <source>
        <dbReference type="EMBL" id="SEW24253.1"/>
    </source>
</evidence>
<dbReference type="RefSeq" id="WP_091430859.1">
    <property type="nucleotide sequence ID" value="NZ_FOJB01000001.1"/>
</dbReference>
<protein>
    <submittedName>
        <fullName evidence="2">Transcriptional regulator, PaaX family</fullName>
    </submittedName>
</protein>
<dbReference type="STRING" id="1173584.SAMN05444851_2397"/>
<accession>A0A1I0QB44</accession>
<dbReference type="GO" id="GO:0006351">
    <property type="term" value="P:DNA-templated transcription"/>
    <property type="evidence" value="ECO:0007669"/>
    <property type="project" value="TreeGrafter"/>
</dbReference>
<evidence type="ECO:0000313" key="3">
    <source>
        <dbReference type="Proteomes" id="UP000199650"/>
    </source>
</evidence>
<feature type="domain" description="Transcriptional repressor PaaX-like N-terminal" evidence="1">
    <location>
        <begin position="26"/>
        <end position="93"/>
    </location>
</feature>
<dbReference type="Pfam" id="PF07848">
    <property type="entry name" value="PaaX"/>
    <property type="match status" value="1"/>
</dbReference>
<sequence>MDPPTIPDDVQSVLSHIRGDGDLRVWSVIVSIMGDMARGPGDVVSGTTLGVLMGALGIRPEATRVALHRLRKDGWITSQRAGRGSLYSLTDHGRTQTNAVADRIYGPGLPGPVQLHMAVSLLAPDRQGCEQALMAQGFTELTPGVFLGPNHPINTEGLVLFSDSAPTLPDNILQLLLPDAVRMEARCLAKALDGARNLVHADLAPLSRAALRLLILHRWRRIALRLPPLPLTALWPNAQLRTEVQMQLKKLGPIDVNALPV</sequence>
<name>A0A1I0QB44_9RHOB</name>
<dbReference type="InterPro" id="IPR036390">
    <property type="entry name" value="WH_DNA-bd_sf"/>
</dbReference>
<dbReference type="AlphaFoldDB" id="A0A1I0QB44"/>
<reference evidence="2 3" key="1">
    <citation type="submission" date="2016-10" db="EMBL/GenBank/DDBJ databases">
        <authorList>
            <person name="de Groot N.N."/>
        </authorList>
    </citation>
    <scope>NUCLEOTIDE SEQUENCE [LARGE SCALE GENOMIC DNA]</scope>
    <source>
        <strain evidence="2 3">DSM 29439</strain>
    </source>
</reference>
<dbReference type="InterPro" id="IPR012906">
    <property type="entry name" value="PaaX-like_N"/>
</dbReference>
<dbReference type="SUPFAM" id="SSF46785">
    <property type="entry name" value="Winged helix' DNA-binding domain"/>
    <property type="match status" value="1"/>
</dbReference>
<dbReference type="PANTHER" id="PTHR30319:SF1">
    <property type="entry name" value="TRANSCRIPTIONAL REPRESSOR PAAX"/>
    <property type="match status" value="1"/>
</dbReference>
<proteinExistence type="predicted"/>
<dbReference type="Gene3D" id="3.30.70.2670">
    <property type="match status" value="1"/>
</dbReference>
<dbReference type="Gene3D" id="1.20.58.1460">
    <property type="match status" value="1"/>
</dbReference>
<dbReference type="OrthoDB" id="2270427at2"/>
<dbReference type="PANTHER" id="PTHR30319">
    <property type="entry name" value="PHENYLACETIC ACID REGULATOR-RELATED TRANSCRIPTIONAL REPRESSOR"/>
    <property type="match status" value="1"/>
</dbReference>
<organism evidence="2 3">
    <name type="scientific">Aliiroseovarius sediminilitoris</name>
    <dbReference type="NCBI Taxonomy" id="1173584"/>
    <lineage>
        <taxon>Bacteria</taxon>
        <taxon>Pseudomonadati</taxon>
        <taxon>Pseudomonadota</taxon>
        <taxon>Alphaproteobacteria</taxon>
        <taxon>Rhodobacterales</taxon>
        <taxon>Paracoccaceae</taxon>
        <taxon>Aliiroseovarius</taxon>
    </lineage>
</organism>
<dbReference type="Gene3D" id="1.10.10.10">
    <property type="entry name" value="Winged helix-like DNA-binding domain superfamily/Winged helix DNA-binding domain"/>
    <property type="match status" value="1"/>
</dbReference>
<keyword evidence="3" id="KW-1185">Reference proteome</keyword>